<dbReference type="EMBL" id="KZ502032">
    <property type="protein sequence ID" value="PKU84732.1"/>
    <property type="molecule type" value="Genomic_DNA"/>
</dbReference>
<keyword evidence="2" id="KW-1133">Transmembrane helix</keyword>
<feature type="compositionally biased region" description="Low complexity" evidence="1">
    <location>
        <begin position="307"/>
        <end position="319"/>
    </location>
</feature>
<organism evidence="3 4">
    <name type="scientific">Dendrobium catenatum</name>
    <dbReference type="NCBI Taxonomy" id="906689"/>
    <lineage>
        <taxon>Eukaryota</taxon>
        <taxon>Viridiplantae</taxon>
        <taxon>Streptophyta</taxon>
        <taxon>Embryophyta</taxon>
        <taxon>Tracheophyta</taxon>
        <taxon>Spermatophyta</taxon>
        <taxon>Magnoliopsida</taxon>
        <taxon>Liliopsida</taxon>
        <taxon>Asparagales</taxon>
        <taxon>Orchidaceae</taxon>
        <taxon>Epidendroideae</taxon>
        <taxon>Malaxideae</taxon>
        <taxon>Dendrobiinae</taxon>
        <taxon>Dendrobium</taxon>
    </lineage>
</organism>
<gene>
    <name evidence="3" type="ORF">MA16_Dca008142</name>
</gene>
<proteinExistence type="predicted"/>
<accession>A0A2I0X9Z5</accession>
<keyword evidence="4" id="KW-1185">Reference proteome</keyword>
<evidence type="ECO:0000313" key="4">
    <source>
        <dbReference type="Proteomes" id="UP000233837"/>
    </source>
</evidence>
<dbReference type="AlphaFoldDB" id="A0A2I0X9Z5"/>
<reference evidence="3 4" key="2">
    <citation type="journal article" date="2017" name="Nature">
        <title>The Apostasia genome and the evolution of orchids.</title>
        <authorList>
            <person name="Zhang G.Q."/>
            <person name="Liu K.W."/>
            <person name="Li Z."/>
            <person name="Lohaus R."/>
            <person name="Hsiao Y.Y."/>
            <person name="Niu S.C."/>
            <person name="Wang J.Y."/>
            <person name="Lin Y.C."/>
            <person name="Xu Q."/>
            <person name="Chen L.J."/>
            <person name="Yoshida K."/>
            <person name="Fujiwara S."/>
            <person name="Wang Z.W."/>
            <person name="Zhang Y.Q."/>
            <person name="Mitsuda N."/>
            <person name="Wang M."/>
            <person name="Liu G.H."/>
            <person name="Pecoraro L."/>
            <person name="Huang H.X."/>
            <person name="Xiao X.J."/>
            <person name="Lin M."/>
            <person name="Wu X.Y."/>
            <person name="Wu W.L."/>
            <person name="Chen Y.Y."/>
            <person name="Chang S.B."/>
            <person name="Sakamoto S."/>
            <person name="Ohme-Takagi M."/>
            <person name="Yagi M."/>
            <person name="Zeng S.J."/>
            <person name="Shen C.Y."/>
            <person name="Yeh C.M."/>
            <person name="Luo Y.B."/>
            <person name="Tsai W.C."/>
            <person name="Van de Peer Y."/>
            <person name="Liu Z.J."/>
        </authorList>
    </citation>
    <scope>NUCLEOTIDE SEQUENCE [LARGE SCALE GENOMIC DNA]</scope>
    <source>
        <tissue evidence="3">The whole plant</tissue>
    </source>
</reference>
<feature type="transmembrane region" description="Helical" evidence="2">
    <location>
        <begin position="84"/>
        <end position="106"/>
    </location>
</feature>
<evidence type="ECO:0000256" key="2">
    <source>
        <dbReference type="SAM" id="Phobius"/>
    </source>
</evidence>
<sequence>MTRLPALPVSFCPHASTRCPIVPRVTCDPAAVALPRAVVRQMPVPHDSRLPRSNHARGTAPLDPLRVTYKFAPLKIKAISVLEVSVLIGLGLVGVLDFVLSLFWWWAIVDVVVLRPDFYCLIGVSVNDVVVGPNVLGAENVVVVPCGELVVNPPVDMNLEPIQDGNMMLDVGTKGVAEILMSPIAIPFFPSCVPTGQTAELGGSPIVALVTDVNERLNSIPIGVVSTPVVDVGLLQGDPSVLGIVEGSDKCQSSIRKVQSSVGGQVDISNVQGSLINVPVKLLASQTMVGSKSGMDVRSHGDWLKNSSDIGSESDSFSDPGSDFEMVPERHLRAGLRGKLWKRGGRKR</sequence>
<protein>
    <submittedName>
        <fullName evidence="3">Uncharacterized protein</fullName>
    </submittedName>
</protein>
<name>A0A2I0X9Z5_9ASPA</name>
<reference evidence="3 4" key="1">
    <citation type="journal article" date="2016" name="Sci. Rep.">
        <title>The Dendrobium catenatum Lindl. genome sequence provides insights into polysaccharide synthase, floral development and adaptive evolution.</title>
        <authorList>
            <person name="Zhang G.Q."/>
            <person name="Xu Q."/>
            <person name="Bian C."/>
            <person name="Tsai W.C."/>
            <person name="Yeh C.M."/>
            <person name="Liu K.W."/>
            <person name="Yoshida K."/>
            <person name="Zhang L.S."/>
            <person name="Chang S.B."/>
            <person name="Chen F."/>
            <person name="Shi Y."/>
            <person name="Su Y.Y."/>
            <person name="Zhang Y.Q."/>
            <person name="Chen L.J."/>
            <person name="Yin Y."/>
            <person name="Lin M."/>
            <person name="Huang H."/>
            <person name="Deng H."/>
            <person name="Wang Z.W."/>
            <person name="Zhu S.L."/>
            <person name="Zhao X."/>
            <person name="Deng C."/>
            <person name="Niu S.C."/>
            <person name="Huang J."/>
            <person name="Wang M."/>
            <person name="Liu G.H."/>
            <person name="Yang H.J."/>
            <person name="Xiao X.J."/>
            <person name="Hsiao Y.Y."/>
            <person name="Wu W.L."/>
            <person name="Chen Y.Y."/>
            <person name="Mitsuda N."/>
            <person name="Ohme-Takagi M."/>
            <person name="Luo Y.B."/>
            <person name="Van de Peer Y."/>
            <person name="Liu Z.J."/>
        </authorList>
    </citation>
    <scope>NUCLEOTIDE SEQUENCE [LARGE SCALE GENOMIC DNA]</scope>
    <source>
        <tissue evidence="3">The whole plant</tissue>
    </source>
</reference>
<feature type="region of interest" description="Disordered" evidence="1">
    <location>
        <begin position="294"/>
        <end position="329"/>
    </location>
</feature>
<keyword evidence="2" id="KW-0472">Membrane</keyword>
<dbReference type="Proteomes" id="UP000233837">
    <property type="component" value="Unassembled WGS sequence"/>
</dbReference>
<evidence type="ECO:0000256" key="1">
    <source>
        <dbReference type="SAM" id="MobiDB-lite"/>
    </source>
</evidence>
<keyword evidence="2" id="KW-0812">Transmembrane</keyword>
<evidence type="ECO:0000313" key="3">
    <source>
        <dbReference type="EMBL" id="PKU84732.1"/>
    </source>
</evidence>